<proteinExistence type="predicted"/>
<dbReference type="SUPFAM" id="SSF103642">
    <property type="entry name" value="Sec-C motif"/>
    <property type="match status" value="1"/>
</dbReference>
<protein>
    <submittedName>
        <fullName evidence="1">SEC-C metal-binding domain-containing protein</fullName>
    </submittedName>
</protein>
<dbReference type="Gene3D" id="3.10.450.50">
    <property type="match status" value="1"/>
</dbReference>
<keyword evidence="2" id="KW-1185">Reference proteome</keyword>
<reference evidence="1 2" key="1">
    <citation type="submission" date="2023-06" db="EMBL/GenBank/DDBJ databases">
        <authorList>
            <person name="Yushchuk O."/>
            <person name="Binda E."/>
            <person name="Ruckert-Reed C."/>
            <person name="Fedorenko V."/>
            <person name="Kalinowski J."/>
            <person name="Marinelli F."/>
        </authorList>
    </citation>
    <scope>NUCLEOTIDE SEQUENCE [LARGE SCALE GENOMIC DNA]</scope>
    <source>
        <strain evidence="1 2">NRRL 3884</strain>
    </source>
</reference>
<organism evidence="1 2">
    <name type="scientific">Actinoplanes oblitus</name>
    <dbReference type="NCBI Taxonomy" id="3040509"/>
    <lineage>
        <taxon>Bacteria</taxon>
        <taxon>Bacillati</taxon>
        <taxon>Actinomycetota</taxon>
        <taxon>Actinomycetes</taxon>
        <taxon>Micromonosporales</taxon>
        <taxon>Micromonosporaceae</taxon>
        <taxon>Actinoplanes</taxon>
    </lineage>
</organism>
<dbReference type="SUPFAM" id="SSF48452">
    <property type="entry name" value="TPR-like"/>
    <property type="match status" value="1"/>
</dbReference>
<dbReference type="Gene3D" id="1.25.40.10">
    <property type="entry name" value="Tetratricopeptide repeat domain"/>
    <property type="match status" value="1"/>
</dbReference>
<accession>A0ABY8WIH5</accession>
<dbReference type="RefSeq" id="WP_284918877.1">
    <property type="nucleotide sequence ID" value="NZ_CP126980.1"/>
</dbReference>
<evidence type="ECO:0000313" key="2">
    <source>
        <dbReference type="Proteomes" id="UP001240150"/>
    </source>
</evidence>
<dbReference type="InterPro" id="IPR011990">
    <property type="entry name" value="TPR-like_helical_dom_sf"/>
</dbReference>
<dbReference type="InterPro" id="IPR004027">
    <property type="entry name" value="SEC_C_motif"/>
</dbReference>
<dbReference type="EMBL" id="CP126980">
    <property type="protein sequence ID" value="WIM97478.1"/>
    <property type="molecule type" value="Genomic_DNA"/>
</dbReference>
<gene>
    <name evidence="1" type="ORF">ACTOB_001005</name>
</gene>
<evidence type="ECO:0000313" key="1">
    <source>
        <dbReference type="EMBL" id="WIM97478.1"/>
    </source>
</evidence>
<dbReference type="Pfam" id="PF02810">
    <property type="entry name" value="SEC-C"/>
    <property type="match status" value="1"/>
</dbReference>
<sequence>MPSEARITHEDLDAIADRAAALDDPSPLLAELVAAVDGDRLADPADVPQALLLAAEIAEATGDLPAALGLAERAVAISPEDGFARACRAELLVKSGRADEGRREFGALRPELLRDPAAPFYLAETLTACDLGEAAEEWLTAAVRSLTEERDPGLDRVEQLFELVKERHRVREELELGHDDLDDLYHEMAAAVDGTAPAGGRAMLFWPEPEFAELLARWPEHADSYHADWDQHRAGVERALAGWSASGTVHLGLLAGSVDGLLTFAEAQGLDPAAEDTHGAYADEIADALGAVEWPPQRNAACWCGSGLKYKKCCLPRSRG</sequence>
<dbReference type="Proteomes" id="UP001240150">
    <property type="component" value="Chromosome"/>
</dbReference>
<name>A0ABY8WIH5_9ACTN</name>